<protein>
    <submittedName>
        <fullName evidence="1">Uncharacterized protein</fullName>
    </submittedName>
</protein>
<evidence type="ECO:0000313" key="1">
    <source>
        <dbReference type="EMBL" id="MEM0543004.1"/>
    </source>
</evidence>
<name>A0ABU9N818_9FLAO</name>
<organism evidence="1 2">
    <name type="scientific">Flavobacterium aureirubrum</name>
    <dbReference type="NCBI Taxonomy" id="3133147"/>
    <lineage>
        <taxon>Bacteria</taxon>
        <taxon>Pseudomonadati</taxon>
        <taxon>Bacteroidota</taxon>
        <taxon>Flavobacteriia</taxon>
        <taxon>Flavobacteriales</taxon>
        <taxon>Flavobacteriaceae</taxon>
        <taxon>Flavobacterium</taxon>
    </lineage>
</organism>
<evidence type="ECO:0000313" key="2">
    <source>
        <dbReference type="Proteomes" id="UP001460072"/>
    </source>
</evidence>
<comment type="caution">
    <text evidence="1">The sequence shown here is derived from an EMBL/GenBank/DDBJ whole genome shotgun (WGS) entry which is preliminary data.</text>
</comment>
<dbReference type="EMBL" id="JBCGDO010000013">
    <property type="protein sequence ID" value="MEM0543004.1"/>
    <property type="molecule type" value="Genomic_DNA"/>
</dbReference>
<gene>
    <name evidence="1" type="ORF">WFZ85_10260</name>
</gene>
<proteinExistence type="predicted"/>
<reference evidence="1 2" key="1">
    <citation type="submission" date="2024-03" db="EMBL/GenBank/DDBJ databases">
        <title>Two novel species of the genus Flavobacterium exhibiting potentially degradation of complex polysaccharides.</title>
        <authorList>
            <person name="Lian X."/>
        </authorList>
    </citation>
    <scope>NUCLEOTIDE SEQUENCE [LARGE SCALE GENOMIC DNA]</scope>
    <source>
        <strain evidence="2">j3</strain>
    </source>
</reference>
<keyword evidence="2" id="KW-1185">Reference proteome</keyword>
<accession>A0ABU9N818</accession>
<dbReference type="Proteomes" id="UP001460072">
    <property type="component" value="Unassembled WGS sequence"/>
</dbReference>
<dbReference type="RefSeq" id="WP_342696208.1">
    <property type="nucleotide sequence ID" value="NZ_JBCGDO010000013.1"/>
</dbReference>
<sequence>MQLIVHYTMSTPASHLIFNQGRRMLYCLDEEMYISGVGYSYHYFLDEAKDRTFEFKLKFMIDQADEHGKAAYQKVYEEYKFFLKSKNKDSKWIIQTNILKRDFEKLYDLTIKDVGSKLQITHGTSTFRELHDCKKVVFYGVDDPNIVGKRDTIIPLEEILSLKIADEDDIPILFLGNEDYEGKQLFDTEIKDILAKDHTKGYLVDVFQFPYLQDVQAAQLKAITFELSKEIEPIKEDLKKWATLALKSSNPKEAQQFFIKNLVPIIENKRRTVFQINAAKDVCSRHYPNFTFHLQFGELPIDKIWEYYKTYKHVTEEEFEKLLKLKEQNPTKFTRRWPVVFFKTDNKAIYYKQEIQDEQPKTRKTLDI</sequence>